<keyword evidence="2" id="KW-0175">Coiled coil</keyword>
<evidence type="ECO:0000313" key="4">
    <source>
        <dbReference type="Proteomes" id="UP000094389"/>
    </source>
</evidence>
<evidence type="ECO:0000256" key="2">
    <source>
        <dbReference type="SAM" id="Coils"/>
    </source>
</evidence>
<gene>
    <name evidence="3" type="ORF">CYBJADRAFT_169900</name>
</gene>
<dbReference type="GO" id="GO:0006376">
    <property type="term" value="P:mRNA splice site recognition"/>
    <property type="evidence" value="ECO:0007669"/>
    <property type="project" value="InterPro"/>
</dbReference>
<proteinExistence type="inferred from homology"/>
<dbReference type="OMA" id="CPYDLFQ"/>
<comment type="similarity">
    <text evidence="1">Belongs to the Luc7 family.</text>
</comment>
<dbReference type="Pfam" id="PF03194">
    <property type="entry name" value="LUC7"/>
    <property type="match status" value="1"/>
</dbReference>
<feature type="coiled-coil region" evidence="2">
    <location>
        <begin position="121"/>
        <end position="181"/>
    </location>
</feature>
<dbReference type="RefSeq" id="XP_020067873.1">
    <property type="nucleotide sequence ID" value="XM_020215976.1"/>
</dbReference>
<dbReference type="EMBL" id="KV453949">
    <property type="protein sequence ID" value="ODV70834.1"/>
    <property type="molecule type" value="Genomic_DNA"/>
</dbReference>
<protein>
    <submittedName>
        <fullName evidence="3">LUC7-domain-containing protein</fullName>
    </submittedName>
</protein>
<dbReference type="Proteomes" id="UP000094389">
    <property type="component" value="Unassembled WGS sequence"/>
</dbReference>
<name>A0A1E4RU74_CYBJN</name>
<evidence type="ECO:0000313" key="3">
    <source>
        <dbReference type="EMBL" id="ODV70834.1"/>
    </source>
</evidence>
<dbReference type="OrthoDB" id="153872at2759"/>
<dbReference type="GO" id="GO:0005685">
    <property type="term" value="C:U1 snRNP"/>
    <property type="evidence" value="ECO:0007669"/>
    <property type="project" value="InterPro"/>
</dbReference>
<sequence>MARYEQRQLLEQLIGRDALIRPSRQQRDYGIHDPKVCKLFLMNVCPYDLFNGTKQEMGRCNKIHLEKHKIEYKKQLAEGKEFPEFQSEAIGVLNRFIVDCNRKIDIALKRLEPAPEERAKISEAARELEEIDSRINIMEREFSKLVDLGEVTKSIEQGIKLQEMNVKREFYIRRLRDVTENAGQSQQQKLQVCEVCGAYLSRLDSDKRLSDHYLGKLHLAYVTMRTVLSNLKRNQR</sequence>
<dbReference type="PANTHER" id="PTHR12375">
    <property type="entry name" value="RNA-BINDING PROTEIN LUC7-RELATED"/>
    <property type="match status" value="1"/>
</dbReference>
<organism evidence="3 4">
    <name type="scientific">Cyberlindnera jadinii (strain ATCC 18201 / CBS 1600 / BCRC 20928 / JCM 3617 / NBRC 0987 / NRRL Y-1542)</name>
    <name type="common">Torula yeast</name>
    <name type="synonym">Candida utilis</name>
    <dbReference type="NCBI Taxonomy" id="983966"/>
    <lineage>
        <taxon>Eukaryota</taxon>
        <taxon>Fungi</taxon>
        <taxon>Dikarya</taxon>
        <taxon>Ascomycota</taxon>
        <taxon>Saccharomycotina</taxon>
        <taxon>Saccharomycetes</taxon>
        <taxon>Phaffomycetales</taxon>
        <taxon>Phaffomycetaceae</taxon>
        <taxon>Cyberlindnera</taxon>
    </lineage>
</organism>
<dbReference type="GO" id="GO:0003729">
    <property type="term" value="F:mRNA binding"/>
    <property type="evidence" value="ECO:0007669"/>
    <property type="project" value="InterPro"/>
</dbReference>
<accession>A0A1E4RU74</accession>
<dbReference type="STRING" id="983966.A0A1E4RU74"/>
<evidence type="ECO:0000256" key="1">
    <source>
        <dbReference type="ARBA" id="ARBA00005655"/>
    </source>
</evidence>
<reference evidence="3 4" key="1">
    <citation type="journal article" date="2016" name="Proc. Natl. Acad. Sci. U.S.A.">
        <title>Comparative genomics of biotechnologically important yeasts.</title>
        <authorList>
            <person name="Riley R."/>
            <person name="Haridas S."/>
            <person name="Wolfe K.H."/>
            <person name="Lopes M.R."/>
            <person name="Hittinger C.T."/>
            <person name="Goeker M."/>
            <person name="Salamov A.A."/>
            <person name="Wisecaver J.H."/>
            <person name="Long T.M."/>
            <person name="Calvey C.H."/>
            <person name="Aerts A.L."/>
            <person name="Barry K.W."/>
            <person name="Choi C."/>
            <person name="Clum A."/>
            <person name="Coughlan A.Y."/>
            <person name="Deshpande S."/>
            <person name="Douglass A.P."/>
            <person name="Hanson S.J."/>
            <person name="Klenk H.-P."/>
            <person name="LaButti K.M."/>
            <person name="Lapidus A."/>
            <person name="Lindquist E.A."/>
            <person name="Lipzen A.M."/>
            <person name="Meier-Kolthoff J.P."/>
            <person name="Ohm R.A."/>
            <person name="Otillar R.P."/>
            <person name="Pangilinan J.L."/>
            <person name="Peng Y."/>
            <person name="Rokas A."/>
            <person name="Rosa C.A."/>
            <person name="Scheuner C."/>
            <person name="Sibirny A.A."/>
            <person name="Slot J.C."/>
            <person name="Stielow J.B."/>
            <person name="Sun H."/>
            <person name="Kurtzman C.P."/>
            <person name="Blackwell M."/>
            <person name="Grigoriev I.V."/>
            <person name="Jeffries T.W."/>
        </authorList>
    </citation>
    <scope>NUCLEOTIDE SEQUENCE [LARGE SCALE GENOMIC DNA]</scope>
    <source>
        <strain evidence="4">ATCC 18201 / CBS 1600 / BCRC 20928 / JCM 3617 / NBRC 0987 / NRRL Y-1542</strain>
    </source>
</reference>
<dbReference type="GeneID" id="30990372"/>
<dbReference type="InterPro" id="IPR004882">
    <property type="entry name" value="Luc7-rel"/>
</dbReference>
<dbReference type="AlphaFoldDB" id="A0A1E4RU74"/>
<keyword evidence="4" id="KW-1185">Reference proteome</keyword>